<evidence type="ECO:0000256" key="2">
    <source>
        <dbReference type="ARBA" id="ARBA00004865"/>
    </source>
</evidence>
<feature type="binding site" evidence="16">
    <location>
        <position position="294"/>
    </location>
    <ligand>
        <name>Mg(2+)</name>
        <dbReference type="ChEBI" id="CHEBI:18420"/>
    </ligand>
</feature>
<evidence type="ECO:0000313" key="21">
    <source>
        <dbReference type="EMBL" id="CEO96755.1"/>
    </source>
</evidence>
<dbReference type="Gene3D" id="3.30.310.50">
    <property type="entry name" value="Alpha-D-phosphohexomutase, C-terminal domain"/>
    <property type="match status" value="1"/>
</dbReference>
<evidence type="ECO:0000313" key="24">
    <source>
        <dbReference type="Proteomes" id="UP000290189"/>
    </source>
</evidence>
<dbReference type="FunFam" id="3.30.310.50:FF:000003">
    <property type="entry name" value="Phosphoacetylglucosamine mutase"/>
    <property type="match status" value="1"/>
</dbReference>
<dbReference type="STRING" id="37360.A0A0G4INM5"/>
<evidence type="ECO:0000313" key="23">
    <source>
        <dbReference type="Proteomes" id="UP000039324"/>
    </source>
</evidence>
<dbReference type="InterPro" id="IPR005844">
    <property type="entry name" value="A-D-PHexomutase_a/b/a-I"/>
</dbReference>
<dbReference type="UniPathway" id="UPA00113">
    <property type="reaction ID" value="UER00530"/>
</dbReference>
<evidence type="ECO:0000259" key="19">
    <source>
        <dbReference type="Pfam" id="PF21404"/>
    </source>
</evidence>
<dbReference type="Proteomes" id="UP000039324">
    <property type="component" value="Unassembled WGS sequence"/>
</dbReference>
<feature type="active site" description="Phosphoserine intermediate" evidence="14">
    <location>
        <position position="73"/>
    </location>
</feature>
<evidence type="ECO:0000256" key="1">
    <source>
        <dbReference type="ARBA" id="ARBA00000558"/>
    </source>
</evidence>
<feature type="binding site" evidence="16">
    <location>
        <position position="292"/>
    </location>
    <ligand>
        <name>Mg(2+)</name>
        <dbReference type="ChEBI" id="CHEBI:18420"/>
    </ligand>
</feature>
<dbReference type="InterPro" id="IPR049022">
    <property type="entry name" value="AMG1_III"/>
</dbReference>
<feature type="binding site" evidence="15">
    <location>
        <begin position="386"/>
        <end position="388"/>
    </location>
    <ligand>
        <name>substrate</name>
    </ligand>
</feature>
<keyword evidence="7 13" id="KW-0460">Magnesium</keyword>
<dbReference type="Pfam" id="PF21404">
    <property type="entry name" value="AMG1_III"/>
    <property type="match status" value="1"/>
</dbReference>
<dbReference type="GO" id="GO:0046872">
    <property type="term" value="F:metal ion binding"/>
    <property type="evidence" value="ECO:0007669"/>
    <property type="project" value="UniProtKB-KW"/>
</dbReference>
<feature type="binding site" evidence="16">
    <location>
        <position position="296"/>
    </location>
    <ligand>
        <name>Mg(2+)</name>
        <dbReference type="ChEBI" id="CHEBI:18420"/>
    </ligand>
</feature>
<geneLocation type="mitochondrion" evidence="22"/>
<dbReference type="FunFam" id="3.40.120.10:FF:000015">
    <property type="entry name" value="Phosphoacetylglucosamine mutase"/>
    <property type="match status" value="1"/>
</dbReference>
<comment type="function">
    <text evidence="11">Catalyzes the conversion of GlcNAc-6-P into GlcNAc-1-P during the synthesis of uridine diphosphate/UDP-GlcNAc, a sugar nucleotide critical to multiple glycosylation pathways including protein N- and O-glycosylation.</text>
</comment>
<protein>
    <recommendedName>
        <fullName evidence="12 13">Phosphoacetylglucosamine mutase</fullName>
        <shortName evidence="13">PAGM</shortName>
        <ecNumber evidence="4 13">5.4.2.3</ecNumber>
    </recommendedName>
    <alternativeName>
        <fullName evidence="13">Acetylglucosamine phosphomutase</fullName>
    </alternativeName>
    <alternativeName>
        <fullName evidence="13">N-acetylglucosamine-phosphate mutase</fullName>
    </alternativeName>
</protein>
<dbReference type="Pfam" id="PF02878">
    <property type="entry name" value="PGM_PMM_I"/>
    <property type="match status" value="1"/>
</dbReference>
<evidence type="ECO:0000256" key="16">
    <source>
        <dbReference type="PIRSR" id="PIRSR016408-3"/>
    </source>
</evidence>
<dbReference type="PANTHER" id="PTHR45955:SF1">
    <property type="entry name" value="PHOSPHOACETYLGLUCOSAMINE MUTASE"/>
    <property type="match status" value="1"/>
</dbReference>
<dbReference type="InterPro" id="IPR049023">
    <property type="entry name" value="AMG1_II"/>
</dbReference>
<evidence type="ECO:0000256" key="14">
    <source>
        <dbReference type="PIRSR" id="PIRSR016408-1"/>
    </source>
</evidence>
<feature type="domain" description="Alpha-D-phosphohexomutase C-terminal" evidence="17">
    <location>
        <begin position="472"/>
        <end position="543"/>
    </location>
</feature>
<dbReference type="SUPFAM" id="SSF55957">
    <property type="entry name" value="Phosphoglucomutase, C-terminal domain"/>
    <property type="match status" value="1"/>
</dbReference>
<comment type="cofactor">
    <cofactor evidence="13 16">
        <name>Mg(2+)</name>
        <dbReference type="ChEBI" id="CHEBI:18420"/>
    </cofactor>
    <text evidence="13 16">Binds 1 Mg(2+) ion per subunit.</text>
</comment>
<keyword evidence="10" id="KW-0119">Carbohydrate metabolism</keyword>
<dbReference type="EC" id="5.4.2.3" evidence="4 13"/>
<evidence type="ECO:0000256" key="15">
    <source>
        <dbReference type="PIRSR" id="PIRSR016408-2"/>
    </source>
</evidence>
<feature type="domain" description="Alpha-D-phosphohexomutase alpha/beta/alpha" evidence="18">
    <location>
        <begin position="110"/>
        <end position="182"/>
    </location>
</feature>
<feature type="domain" description="Phosphoacetylglucosamine mutase AMG1" evidence="20">
    <location>
        <begin position="217"/>
        <end position="299"/>
    </location>
</feature>
<dbReference type="GO" id="GO:0005975">
    <property type="term" value="P:carbohydrate metabolic process"/>
    <property type="evidence" value="ECO:0007669"/>
    <property type="project" value="InterPro"/>
</dbReference>
<evidence type="ECO:0000259" key="18">
    <source>
        <dbReference type="Pfam" id="PF02878"/>
    </source>
</evidence>
<evidence type="ECO:0000259" key="17">
    <source>
        <dbReference type="Pfam" id="PF00408"/>
    </source>
</evidence>
<dbReference type="Proteomes" id="UP000290189">
    <property type="component" value="Unassembled WGS sequence"/>
</dbReference>
<keyword evidence="9 13" id="KW-0413">Isomerase</keyword>
<dbReference type="EMBL" id="OVEO01000015">
    <property type="protein sequence ID" value="SPR00711.1"/>
    <property type="molecule type" value="Genomic_DNA"/>
</dbReference>
<feature type="domain" description="Phosphoacetylglucosamine mutase AMG1" evidence="19">
    <location>
        <begin position="313"/>
        <end position="452"/>
    </location>
</feature>
<reference evidence="22 24" key="2">
    <citation type="submission" date="2018-03" db="EMBL/GenBank/DDBJ databases">
        <authorList>
            <person name="Fogelqvist J."/>
        </authorList>
    </citation>
    <scope>NUCLEOTIDE SEQUENCE [LARGE SCALE GENOMIC DNA]</scope>
</reference>
<evidence type="ECO:0000256" key="4">
    <source>
        <dbReference type="ARBA" id="ARBA00012731"/>
    </source>
</evidence>
<reference evidence="21 23" key="1">
    <citation type="submission" date="2015-02" db="EMBL/GenBank/DDBJ databases">
        <authorList>
            <person name="Chooi Y.-H."/>
        </authorList>
    </citation>
    <scope>NUCLEOTIDE SEQUENCE [LARGE SCALE GENOMIC DNA]</scope>
    <source>
        <strain evidence="21">E3</strain>
    </source>
</reference>
<dbReference type="OrthoDB" id="1928at2759"/>
<evidence type="ECO:0000256" key="7">
    <source>
        <dbReference type="ARBA" id="ARBA00022842"/>
    </source>
</evidence>
<evidence type="ECO:0000256" key="13">
    <source>
        <dbReference type="PIRNR" id="PIRNR016408"/>
    </source>
</evidence>
<dbReference type="InterPro" id="IPR005843">
    <property type="entry name" value="A-D-PHexomutase_C"/>
</dbReference>
<evidence type="ECO:0000256" key="9">
    <source>
        <dbReference type="ARBA" id="ARBA00023235"/>
    </source>
</evidence>
<dbReference type="PIRSF" id="PIRSF016408">
    <property type="entry name" value="PAGM"/>
    <property type="match status" value="1"/>
</dbReference>
<proteinExistence type="inferred from homology"/>
<dbReference type="GO" id="GO:0004610">
    <property type="term" value="F:phosphoacetylglucosamine mutase activity"/>
    <property type="evidence" value="ECO:0007669"/>
    <property type="project" value="UniProtKB-UniRule"/>
</dbReference>
<evidence type="ECO:0000256" key="5">
    <source>
        <dbReference type="ARBA" id="ARBA00022553"/>
    </source>
</evidence>
<accession>A0A0G4INM5</accession>
<keyword evidence="22" id="KW-0496">Mitochondrion</keyword>
<dbReference type="FunFam" id="3.40.120.10:FF:000013">
    <property type="entry name" value="Phosphoacetylglucosamine mutase"/>
    <property type="match status" value="1"/>
</dbReference>
<keyword evidence="6 13" id="KW-0479">Metal-binding</keyword>
<comment type="pathway">
    <text evidence="2 13">Nucleotide-sugar biosynthesis; UDP-N-acetyl-alpha-D-glucosamine biosynthesis; N-acetyl-alpha-D-glucosamine 1-phosphate from alpha-D-glucosamine 6-phosphate (route I): step 2/2.</text>
</comment>
<keyword evidence="8" id="KW-0007">Acetylation</keyword>
<name>A0A0G4INM5_PLABS</name>
<gene>
    <name evidence="21" type="ORF">PBRA_005359</name>
    <name evidence="22" type="ORF">PLBR_LOCUS7926</name>
</gene>
<evidence type="ECO:0000256" key="6">
    <source>
        <dbReference type="ARBA" id="ARBA00022723"/>
    </source>
</evidence>
<evidence type="ECO:0000256" key="3">
    <source>
        <dbReference type="ARBA" id="ARBA00010231"/>
    </source>
</evidence>
<feature type="binding site" description="via phosphate group" evidence="16">
    <location>
        <position position="73"/>
    </location>
    <ligand>
        <name>Mg(2+)</name>
        <dbReference type="ChEBI" id="CHEBI:18420"/>
    </ligand>
</feature>
<evidence type="ECO:0000256" key="10">
    <source>
        <dbReference type="ARBA" id="ARBA00023277"/>
    </source>
</evidence>
<organism evidence="21 23">
    <name type="scientific">Plasmodiophora brassicae</name>
    <name type="common">Clubroot disease agent</name>
    <dbReference type="NCBI Taxonomy" id="37360"/>
    <lineage>
        <taxon>Eukaryota</taxon>
        <taxon>Sar</taxon>
        <taxon>Rhizaria</taxon>
        <taxon>Endomyxa</taxon>
        <taxon>Phytomyxea</taxon>
        <taxon>Plasmodiophorida</taxon>
        <taxon>Plasmodiophoridae</taxon>
        <taxon>Plasmodiophora</taxon>
    </lineage>
</organism>
<dbReference type="InterPro" id="IPR036900">
    <property type="entry name" value="A-D-PHexomutase_C_sf"/>
</dbReference>
<dbReference type="CDD" id="cd03086">
    <property type="entry name" value="PGM3"/>
    <property type="match status" value="1"/>
</dbReference>
<keyword evidence="23" id="KW-1185">Reference proteome</keyword>
<comment type="catalytic activity">
    <reaction evidence="1 13">
        <text>N-acetyl-alpha-D-glucosamine 1-phosphate = N-acetyl-D-glucosamine 6-phosphate</text>
        <dbReference type="Rhea" id="RHEA:23804"/>
        <dbReference type="ChEBI" id="CHEBI:57513"/>
        <dbReference type="ChEBI" id="CHEBI:57776"/>
        <dbReference type="EC" id="5.4.2.3"/>
    </reaction>
</comment>
<feature type="binding site" evidence="15">
    <location>
        <begin position="514"/>
        <end position="518"/>
    </location>
    <ligand>
        <name>substrate</name>
    </ligand>
</feature>
<evidence type="ECO:0000256" key="11">
    <source>
        <dbReference type="ARBA" id="ARBA00060228"/>
    </source>
</evidence>
<sequence length="552" mass="58754">MASAFEAKVADVTAACPRYKNPDGSVYRYSYGTAGFRDKAERLPSAMVRVGVLAALESKFFNGKVTGVVITASHNQACDNGAKIMDWRGEMMSHSWEDFAADLANAAEGEAVVKLVKAFAAREKIDLNAPAKVFVGRDTRASSPSLQDCVIKGATAMGASVYNHGEVTTPQLHWIVRAFNAAPATFDPLADGSRAGDLHHYNKNLADALSTLLDKPVQPLTVDCANGIGAVALNNLAPFISKLVPIQFINSATTKGELLNNGVGAEHVQKTRCLPQGVSPSSDKLKRFASIDGDADRVVYFYVDENEKFCLLDGDKIIALVVGYLKRLTKDAGLDLQIGVVQTAYANGAATNYIEKVLGVPVACVPTGVKFLHHKAAEFDIGVYFEANGHGTVLFSDKATQQIEAVAGGNAGTPAAKQAAKRLRALSKLINQAVGDAISDIMLVEVVLANENLTLQKWNAFYADLPSHQAKVRVKDRSVVVTTDAERRVTAPAGLQPAIDAAVSKFKSARAFVRPSGTEDVIRTYAEASTEAEAKQLGELVAKAVAQYAGGV</sequence>
<evidence type="ECO:0000256" key="12">
    <source>
        <dbReference type="ARBA" id="ARBA00070218"/>
    </source>
</evidence>
<feature type="binding site" evidence="15">
    <location>
        <position position="523"/>
    </location>
    <ligand>
        <name>substrate</name>
    </ligand>
</feature>
<dbReference type="InterPro" id="IPR016657">
    <property type="entry name" value="PAGM"/>
</dbReference>
<keyword evidence="5" id="KW-0597">Phosphoprotein</keyword>
<dbReference type="Pfam" id="PF21405">
    <property type="entry name" value="AMG1_II"/>
    <property type="match status" value="1"/>
</dbReference>
<dbReference type="GO" id="GO:0006048">
    <property type="term" value="P:UDP-N-acetylglucosamine biosynthetic process"/>
    <property type="evidence" value="ECO:0007669"/>
    <property type="project" value="UniProtKB-UniRule"/>
</dbReference>
<evidence type="ECO:0000313" key="22">
    <source>
        <dbReference type="EMBL" id="SPR00711.1"/>
    </source>
</evidence>
<dbReference type="OMA" id="WEAYATK"/>
<dbReference type="Pfam" id="PF00408">
    <property type="entry name" value="PGM_PMM_IV"/>
    <property type="match status" value="1"/>
</dbReference>
<evidence type="ECO:0000256" key="8">
    <source>
        <dbReference type="ARBA" id="ARBA00022990"/>
    </source>
</evidence>
<dbReference type="InterPro" id="IPR016055">
    <property type="entry name" value="A-D-PHexomutase_a/b/a-I/II/III"/>
</dbReference>
<dbReference type="PANTHER" id="PTHR45955">
    <property type="entry name" value="PHOSPHOACETYLGLUCOSAMINE MUTASE"/>
    <property type="match status" value="1"/>
</dbReference>
<dbReference type="Gene3D" id="3.40.120.10">
    <property type="entry name" value="Alpha-D-Glucose-1,6-Bisphosphate, subunit A, domain 3"/>
    <property type="match status" value="3"/>
</dbReference>
<dbReference type="SUPFAM" id="SSF53738">
    <property type="entry name" value="Phosphoglucomutase, first 3 domains"/>
    <property type="match status" value="4"/>
</dbReference>
<dbReference type="AlphaFoldDB" id="A0A0G4INM5"/>
<evidence type="ECO:0000259" key="20">
    <source>
        <dbReference type="Pfam" id="PF21405"/>
    </source>
</evidence>
<dbReference type="EMBL" id="CDSF01000076">
    <property type="protein sequence ID" value="CEO96755.1"/>
    <property type="molecule type" value="Genomic_DNA"/>
</dbReference>
<comment type="similarity">
    <text evidence="3 13">Belongs to the phosphohexose mutase family.</text>
</comment>